<organism evidence="1 2">
    <name type="scientific">Natrinema salaciae</name>
    <dbReference type="NCBI Taxonomy" id="1186196"/>
    <lineage>
        <taxon>Archaea</taxon>
        <taxon>Methanobacteriati</taxon>
        <taxon>Methanobacteriota</taxon>
        <taxon>Stenosarchaea group</taxon>
        <taxon>Halobacteria</taxon>
        <taxon>Halobacteriales</taxon>
        <taxon>Natrialbaceae</taxon>
        <taxon>Natrinema</taxon>
    </lineage>
</organism>
<evidence type="ECO:0000313" key="2">
    <source>
        <dbReference type="Proteomes" id="UP000199114"/>
    </source>
</evidence>
<dbReference type="Gene3D" id="2.60.120.430">
    <property type="entry name" value="Galactose-binding lectin"/>
    <property type="match status" value="1"/>
</dbReference>
<dbReference type="PROSITE" id="PS00018">
    <property type="entry name" value="EF_HAND_1"/>
    <property type="match status" value="1"/>
</dbReference>
<dbReference type="SUPFAM" id="SSF49785">
    <property type="entry name" value="Galactose-binding domain-like"/>
    <property type="match status" value="1"/>
</dbReference>
<evidence type="ECO:0000313" key="1">
    <source>
        <dbReference type="EMBL" id="SEQ73624.1"/>
    </source>
</evidence>
<protein>
    <submittedName>
        <fullName evidence="1">Uncharacterized protein</fullName>
    </submittedName>
</protein>
<dbReference type="InterPro" id="IPR008979">
    <property type="entry name" value="Galactose-bd-like_sf"/>
</dbReference>
<accession>A0A1H9IGB6</accession>
<keyword evidence="2" id="KW-1185">Reference proteome</keyword>
<sequence length="249" mass="27003">MFIVTNMASRIESATNRSAGRVDSTATAAADDADTLVLEDFSDWPGENRLGEYSSAGALENGDGTGERVGDALRLAFDDDGWFLSNVRTDLSGYSHLELDVRGDDGGEESEVYVEIDDVEAPLGALTDETIDTAFATVRIDLSAVGVDPSSIQDVWLTFWDAGSGAIEIEEIRFVQRDVIPVGEYEARDPDGDGLYNDVDGDGETTHADVDAFYEHLEADGVQDDPDAFDFDGNDRIGFADVLRLLREI</sequence>
<dbReference type="EMBL" id="FOFD01000003">
    <property type="protein sequence ID" value="SEQ73624.1"/>
    <property type="molecule type" value="Genomic_DNA"/>
</dbReference>
<dbReference type="Proteomes" id="UP000199114">
    <property type="component" value="Unassembled WGS sequence"/>
</dbReference>
<dbReference type="STRING" id="1186196.SAMN04489841_2223"/>
<name>A0A1H9IGB6_9EURY</name>
<dbReference type="InterPro" id="IPR018247">
    <property type="entry name" value="EF_Hand_1_Ca_BS"/>
</dbReference>
<gene>
    <name evidence="1" type="ORF">SAMN04489841_2223</name>
</gene>
<reference evidence="2" key="1">
    <citation type="submission" date="2016-10" db="EMBL/GenBank/DDBJ databases">
        <authorList>
            <person name="Varghese N."/>
            <person name="Submissions S."/>
        </authorList>
    </citation>
    <scope>NUCLEOTIDE SEQUENCE [LARGE SCALE GENOMIC DNA]</scope>
    <source>
        <strain evidence="2">DSM 25055</strain>
    </source>
</reference>
<proteinExistence type="predicted"/>
<dbReference type="AlphaFoldDB" id="A0A1H9IGB6"/>